<keyword evidence="2" id="KW-1185">Reference proteome</keyword>
<reference evidence="1" key="1">
    <citation type="submission" date="2021-12" db="EMBL/GenBank/DDBJ databases">
        <authorList>
            <person name="King R."/>
        </authorList>
    </citation>
    <scope>NUCLEOTIDE SEQUENCE</scope>
</reference>
<dbReference type="Pfam" id="PF15375">
    <property type="entry name" value="FSAF1"/>
    <property type="match status" value="1"/>
</dbReference>
<dbReference type="Proteomes" id="UP001153292">
    <property type="component" value="Chromosome 5"/>
</dbReference>
<accession>A0ABN8BAH1</accession>
<dbReference type="PANTHER" id="PTHR28366">
    <property type="entry name" value="CHROMOSOME 1 OPEN READING FRAME 131"/>
    <property type="match status" value="1"/>
</dbReference>
<dbReference type="InterPro" id="IPR027973">
    <property type="entry name" value="FSAF1-like"/>
</dbReference>
<gene>
    <name evidence="1" type="ORF">CHILSU_LOCUS9118</name>
</gene>
<evidence type="ECO:0000313" key="1">
    <source>
        <dbReference type="EMBL" id="CAH0405750.1"/>
    </source>
</evidence>
<name>A0ABN8BAH1_CHISP</name>
<dbReference type="PANTHER" id="PTHR28366:SF1">
    <property type="entry name" value="CHROMOSOME 1 OPEN READING FRAME 131"/>
    <property type="match status" value="1"/>
</dbReference>
<dbReference type="InterPro" id="IPR052852">
    <property type="entry name" value="SSU_Processome_Comp"/>
</dbReference>
<protein>
    <submittedName>
        <fullName evidence="1">Uncharacterized protein</fullName>
    </submittedName>
</protein>
<proteinExistence type="predicted"/>
<dbReference type="EMBL" id="OU963898">
    <property type="protein sequence ID" value="CAH0405750.1"/>
    <property type="molecule type" value="Genomic_DNA"/>
</dbReference>
<organism evidence="1 2">
    <name type="scientific">Chilo suppressalis</name>
    <name type="common">Asiatic rice borer moth</name>
    <dbReference type="NCBI Taxonomy" id="168631"/>
    <lineage>
        <taxon>Eukaryota</taxon>
        <taxon>Metazoa</taxon>
        <taxon>Ecdysozoa</taxon>
        <taxon>Arthropoda</taxon>
        <taxon>Hexapoda</taxon>
        <taxon>Insecta</taxon>
        <taxon>Pterygota</taxon>
        <taxon>Neoptera</taxon>
        <taxon>Endopterygota</taxon>
        <taxon>Lepidoptera</taxon>
        <taxon>Glossata</taxon>
        <taxon>Ditrysia</taxon>
        <taxon>Pyraloidea</taxon>
        <taxon>Crambidae</taxon>
        <taxon>Crambinae</taxon>
        <taxon>Chilo</taxon>
    </lineage>
</organism>
<sequence length="278" mass="32233">MSLVLTKAALALKNAESNFQFVKFESYKPKKKQTADNMEIDTGKVTQTFSKPNKDLDLKKIRHEVYKFGMSGFDPTKKQEAKIALAVSLGAKPPKREYVNYKELMQKRKLEKQKEKDDQVAINNKNILQMGVKKKKKTQNDVGHFLSGYGKASPIARHSDRFWATRIQLLPATLRKSSLQNYGQNLQCKQTTVKYIPEKYLPQNSQYFTKITRLHTDLLIRSRELDTVNVRKVCEWVTRKLYKAPNLGPDLRLIDIRQSLPTILRLLLLRHFKTVYGC</sequence>
<evidence type="ECO:0000313" key="2">
    <source>
        <dbReference type="Proteomes" id="UP001153292"/>
    </source>
</evidence>